<feature type="non-terminal residue" evidence="2">
    <location>
        <position position="282"/>
    </location>
</feature>
<dbReference type="EMBL" id="OW152828">
    <property type="protein sequence ID" value="CAH2045017.1"/>
    <property type="molecule type" value="Genomic_DNA"/>
</dbReference>
<feature type="region of interest" description="Disordered" evidence="1">
    <location>
        <begin position="44"/>
        <end position="149"/>
    </location>
</feature>
<proteinExistence type="predicted"/>
<evidence type="ECO:0000313" key="2">
    <source>
        <dbReference type="EMBL" id="CAH2045017.1"/>
    </source>
</evidence>
<feature type="compositionally biased region" description="Basic residues" evidence="1">
    <location>
        <begin position="44"/>
        <end position="55"/>
    </location>
</feature>
<protein>
    <submittedName>
        <fullName evidence="2">Uncharacterized protein</fullName>
    </submittedName>
</protein>
<gene>
    <name evidence="2" type="ORF">IPOD504_LOCUS4895</name>
</gene>
<reference evidence="2" key="1">
    <citation type="submission" date="2022-03" db="EMBL/GenBank/DDBJ databases">
        <authorList>
            <person name="Martin H S."/>
        </authorList>
    </citation>
    <scope>NUCLEOTIDE SEQUENCE</scope>
</reference>
<keyword evidence="3" id="KW-1185">Reference proteome</keyword>
<feature type="compositionally biased region" description="Low complexity" evidence="1">
    <location>
        <begin position="106"/>
        <end position="120"/>
    </location>
</feature>
<feature type="region of interest" description="Disordered" evidence="1">
    <location>
        <begin position="200"/>
        <end position="237"/>
    </location>
</feature>
<organism evidence="2 3">
    <name type="scientific">Iphiclides podalirius</name>
    <name type="common">scarce swallowtail</name>
    <dbReference type="NCBI Taxonomy" id="110791"/>
    <lineage>
        <taxon>Eukaryota</taxon>
        <taxon>Metazoa</taxon>
        <taxon>Ecdysozoa</taxon>
        <taxon>Arthropoda</taxon>
        <taxon>Hexapoda</taxon>
        <taxon>Insecta</taxon>
        <taxon>Pterygota</taxon>
        <taxon>Neoptera</taxon>
        <taxon>Endopterygota</taxon>
        <taxon>Lepidoptera</taxon>
        <taxon>Glossata</taxon>
        <taxon>Ditrysia</taxon>
        <taxon>Papilionoidea</taxon>
        <taxon>Papilionidae</taxon>
        <taxon>Papilioninae</taxon>
        <taxon>Iphiclides</taxon>
    </lineage>
</organism>
<evidence type="ECO:0000256" key="1">
    <source>
        <dbReference type="SAM" id="MobiDB-lite"/>
    </source>
</evidence>
<feature type="compositionally biased region" description="Basic and acidic residues" evidence="1">
    <location>
        <begin position="63"/>
        <end position="82"/>
    </location>
</feature>
<name>A0ABN8I492_9NEOP</name>
<evidence type="ECO:0000313" key="3">
    <source>
        <dbReference type="Proteomes" id="UP000837857"/>
    </source>
</evidence>
<feature type="compositionally biased region" description="Pro residues" evidence="1">
    <location>
        <begin position="220"/>
        <end position="232"/>
    </location>
</feature>
<sequence>MQINVTLGLCSHFISTSINSPSRITVGNFPAHDVFIDEWKIKTRAKRSQRGRGRPPRTAVRATDLHHPPPRSRPSERRDGVSRRPRVTSRRALVTAPPPRRRDRGSISGRDGRPTPAWPATRPPRRLGARVFTPPPTAPHSRYTPDRCPRGDLPAPSATCMRYAQGGSNLISTAIAPAKPILVQRTPNAPRKFAKFQLRTRRGGHKSAKCSGRPSLPAAARPPPAAPTPPVPMRGRESSHLHIGLSVTNSNSELTALPKCGTLMSSWKRDALVKWARMFGRS</sequence>
<dbReference type="Proteomes" id="UP000837857">
    <property type="component" value="Chromosome 16"/>
</dbReference>
<accession>A0ABN8I492</accession>